<keyword evidence="4" id="KW-1185">Reference proteome</keyword>
<dbReference type="InterPro" id="IPR010827">
    <property type="entry name" value="BamA/TamA_POTRA"/>
</dbReference>
<evidence type="ECO:0000313" key="4">
    <source>
        <dbReference type="Proteomes" id="UP001595453"/>
    </source>
</evidence>
<proteinExistence type="predicted"/>
<dbReference type="InterPro" id="IPR051544">
    <property type="entry name" value="TPS_OM_transporter"/>
</dbReference>
<dbReference type="PANTHER" id="PTHR34597:SF3">
    <property type="entry name" value="OUTER MEMBRANE TRANSPORTER CDIB"/>
    <property type="match status" value="1"/>
</dbReference>
<feature type="domain" description="Haemolysin activator HlyB C-terminal" evidence="1">
    <location>
        <begin position="386"/>
        <end position="508"/>
    </location>
</feature>
<dbReference type="EMBL" id="JBHRSD010000023">
    <property type="protein sequence ID" value="MFC3033508.1"/>
    <property type="molecule type" value="Genomic_DNA"/>
</dbReference>
<organism evidence="3 4">
    <name type="scientific">Pseudoalteromonas fenneropenaei</name>
    <dbReference type="NCBI Taxonomy" id="1737459"/>
    <lineage>
        <taxon>Bacteria</taxon>
        <taxon>Pseudomonadati</taxon>
        <taxon>Pseudomonadota</taxon>
        <taxon>Gammaproteobacteria</taxon>
        <taxon>Alteromonadales</taxon>
        <taxon>Pseudoalteromonadaceae</taxon>
        <taxon>Pseudoalteromonas</taxon>
    </lineage>
</organism>
<evidence type="ECO:0000259" key="1">
    <source>
        <dbReference type="Pfam" id="PF03865"/>
    </source>
</evidence>
<gene>
    <name evidence="3" type="ORF">ACFOEE_13350</name>
</gene>
<dbReference type="RefSeq" id="WP_377125322.1">
    <property type="nucleotide sequence ID" value="NZ_JBHRSD010000023.1"/>
</dbReference>
<feature type="domain" description="POTRA" evidence="2">
    <location>
        <begin position="79"/>
        <end position="134"/>
    </location>
</feature>
<dbReference type="Gene3D" id="2.40.160.50">
    <property type="entry name" value="membrane protein fhac: a member of the omp85/tpsb transporter family"/>
    <property type="match status" value="1"/>
</dbReference>
<evidence type="ECO:0000259" key="2">
    <source>
        <dbReference type="Pfam" id="PF07244"/>
    </source>
</evidence>
<dbReference type="InterPro" id="IPR005565">
    <property type="entry name" value="Hemolysn_activator_HlyB_C"/>
</dbReference>
<protein>
    <submittedName>
        <fullName evidence="3">ShlB/FhaC/HecB family hemolysin secretion/activation protein</fullName>
    </submittedName>
</protein>
<sequence>MIFQLSAQTLPSTASCGNQHHLEQDRVPLSRQLNDETALPEANGATIHVINLQQLNVFNTDLPEEDNALFRFANRAHIQTKPEVIRSILLFQEGDVYEPKLLRESERLLRQQAYLYDARLYANVACNGDIHVTVVTRDLWTLLPDLGFRRSGGDNASRIGFRESNLFGYGKRLSLTYTKDVDRSGYTFIYEDPNILSSRYTGRLQYADNDDGELHYASIAYPFFATDTPYSYGALSYSNRRTESQYERGEIINEFEQKSTVQQIFFGYADKLSHNWTRRTLFGLQHEEESFYALPTTTLPIATERSLLYPYVQWQWFEDNFTKVRNFDSIFRTEDLNLGWSLDAKLGYSDNHWQDDDSKATFAISASRAMYLDERSLLRFALNSQGQYLTEQSAWQNLISSATVQYYLNTSYRDTWYASLSLQTASELTADKQLTLGGETGLRGYPTKYQQGDSLFLVNLEKRYYWEYDLWQLFKVGGAAFFDIGRVSGRPLFNQDHRVLKNLGVGLRLAPSRANANLMLHFDVAVPLDKADDVDSVQWLFTVKERF</sequence>
<dbReference type="Pfam" id="PF07244">
    <property type="entry name" value="POTRA"/>
    <property type="match status" value="1"/>
</dbReference>
<reference evidence="4" key="1">
    <citation type="journal article" date="2019" name="Int. J. Syst. Evol. Microbiol.">
        <title>The Global Catalogue of Microorganisms (GCM) 10K type strain sequencing project: providing services to taxonomists for standard genome sequencing and annotation.</title>
        <authorList>
            <consortium name="The Broad Institute Genomics Platform"/>
            <consortium name="The Broad Institute Genome Sequencing Center for Infectious Disease"/>
            <person name="Wu L."/>
            <person name="Ma J."/>
        </authorList>
    </citation>
    <scope>NUCLEOTIDE SEQUENCE [LARGE SCALE GENOMIC DNA]</scope>
    <source>
        <strain evidence="4">KCTC 42730</strain>
    </source>
</reference>
<name>A0ABV7CLL3_9GAMM</name>
<comment type="caution">
    <text evidence="3">The sequence shown here is derived from an EMBL/GenBank/DDBJ whole genome shotgun (WGS) entry which is preliminary data.</text>
</comment>
<accession>A0ABV7CLL3</accession>
<dbReference type="PANTHER" id="PTHR34597">
    <property type="entry name" value="SLR1661 PROTEIN"/>
    <property type="match status" value="1"/>
</dbReference>
<dbReference type="Proteomes" id="UP001595453">
    <property type="component" value="Unassembled WGS sequence"/>
</dbReference>
<dbReference type="Pfam" id="PF03865">
    <property type="entry name" value="ShlB"/>
    <property type="match status" value="1"/>
</dbReference>
<evidence type="ECO:0000313" key="3">
    <source>
        <dbReference type="EMBL" id="MFC3033508.1"/>
    </source>
</evidence>